<accession>A0ABS5W7A8</accession>
<feature type="transmembrane region" description="Helical" evidence="8">
    <location>
        <begin position="58"/>
        <end position="81"/>
    </location>
</feature>
<feature type="transmembrane region" description="Helical" evidence="8">
    <location>
        <begin position="93"/>
        <end position="122"/>
    </location>
</feature>
<evidence type="ECO:0000313" key="11">
    <source>
        <dbReference type="Proteomes" id="UP000811255"/>
    </source>
</evidence>
<keyword evidence="4" id="KW-1003">Cell membrane</keyword>
<evidence type="ECO:0000313" key="10">
    <source>
        <dbReference type="EMBL" id="MBT2135105.1"/>
    </source>
</evidence>
<comment type="caution">
    <text evidence="10">The sequence shown here is derived from an EMBL/GenBank/DDBJ whole genome shotgun (WGS) entry which is preliminary data.</text>
</comment>
<feature type="transmembrane region" description="Helical" evidence="8">
    <location>
        <begin position="351"/>
        <end position="377"/>
    </location>
</feature>
<dbReference type="EMBL" id="JAHFVK010000002">
    <property type="protein sequence ID" value="MBT2135105.1"/>
    <property type="molecule type" value="Genomic_DNA"/>
</dbReference>
<dbReference type="Proteomes" id="UP000811255">
    <property type="component" value="Unassembled WGS sequence"/>
</dbReference>
<keyword evidence="3" id="KW-0813">Transport</keyword>
<evidence type="ECO:0000256" key="8">
    <source>
        <dbReference type="SAM" id="Phobius"/>
    </source>
</evidence>
<reference evidence="10 11" key="1">
    <citation type="submission" date="2021-05" db="EMBL/GenBank/DDBJ databases">
        <title>Croceibacterium sp. LX-88 genome sequence.</title>
        <authorList>
            <person name="Luo X."/>
        </authorList>
    </citation>
    <scope>NUCLEOTIDE SEQUENCE [LARGE SCALE GENOMIC DNA]</scope>
    <source>
        <strain evidence="10 11">LX-88</strain>
    </source>
</reference>
<proteinExistence type="inferred from homology"/>
<evidence type="ECO:0000256" key="1">
    <source>
        <dbReference type="ARBA" id="ARBA00004651"/>
    </source>
</evidence>
<evidence type="ECO:0000259" key="9">
    <source>
        <dbReference type="Pfam" id="PF03600"/>
    </source>
</evidence>
<comment type="subcellular location">
    <subcellularLocation>
        <location evidence="1">Cell membrane</location>
        <topology evidence="1">Multi-pass membrane protein</topology>
    </subcellularLocation>
</comment>
<evidence type="ECO:0000256" key="3">
    <source>
        <dbReference type="ARBA" id="ARBA00022448"/>
    </source>
</evidence>
<evidence type="ECO:0000256" key="5">
    <source>
        <dbReference type="ARBA" id="ARBA00022692"/>
    </source>
</evidence>
<keyword evidence="5 8" id="KW-0812">Transmembrane</keyword>
<dbReference type="RefSeq" id="WP_214536705.1">
    <property type="nucleotide sequence ID" value="NZ_JAHFVK010000002.1"/>
</dbReference>
<dbReference type="PRINTS" id="PR00758">
    <property type="entry name" value="ARSENICPUMP"/>
</dbReference>
<comment type="similarity">
    <text evidence="2">Belongs to the CitM (TC 2.A.11) transporter family.</text>
</comment>
<protein>
    <recommendedName>
        <fullName evidence="9">Citrate transporter-like domain-containing protein</fullName>
    </recommendedName>
</protein>
<feature type="transmembrane region" description="Helical" evidence="8">
    <location>
        <begin position="268"/>
        <end position="290"/>
    </location>
</feature>
<evidence type="ECO:0000256" key="6">
    <source>
        <dbReference type="ARBA" id="ARBA00022989"/>
    </source>
</evidence>
<dbReference type="PANTHER" id="PTHR43302">
    <property type="entry name" value="TRANSPORTER ARSB-RELATED"/>
    <property type="match status" value="1"/>
</dbReference>
<feature type="transmembrane region" description="Helical" evidence="8">
    <location>
        <begin position="134"/>
        <end position="153"/>
    </location>
</feature>
<organism evidence="10 11">
    <name type="scientific">Croceibacterium selenioxidans</name>
    <dbReference type="NCBI Taxonomy" id="2838833"/>
    <lineage>
        <taxon>Bacteria</taxon>
        <taxon>Pseudomonadati</taxon>
        <taxon>Pseudomonadota</taxon>
        <taxon>Alphaproteobacteria</taxon>
        <taxon>Sphingomonadales</taxon>
        <taxon>Erythrobacteraceae</taxon>
        <taxon>Croceibacterium</taxon>
    </lineage>
</organism>
<dbReference type="PANTHER" id="PTHR43302:SF5">
    <property type="entry name" value="TRANSPORTER ARSB-RELATED"/>
    <property type="match status" value="1"/>
</dbReference>
<feature type="transmembrane region" description="Helical" evidence="8">
    <location>
        <begin position="389"/>
        <end position="410"/>
    </location>
</feature>
<evidence type="ECO:0000256" key="7">
    <source>
        <dbReference type="ARBA" id="ARBA00023136"/>
    </source>
</evidence>
<dbReference type="Pfam" id="PF03600">
    <property type="entry name" value="CitMHS"/>
    <property type="match status" value="1"/>
</dbReference>
<feature type="transmembrane region" description="Helical" evidence="8">
    <location>
        <begin position="228"/>
        <end position="256"/>
    </location>
</feature>
<evidence type="ECO:0000256" key="4">
    <source>
        <dbReference type="ARBA" id="ARBA00022475"/>
    </source>
</evidence>
<keyword evidence="6 8" id="KW-1133">Transmembrane helix</keyword>
<name>A0ABS5W7A8_9SPHN</name>
<feature type="domain" description="Citrate transporter-like" evidence="9">
    <location>
        <begin position="24"/>
        <end position="348"/>
    </location>
</feature>
<evidence type="ECO:0000256" key="2">
    <source>
        <dbReference type="ARBA" id="ARBA00009843"/>
    </source>
</evidence>
<feature type="transmembrane region" description="Helical" evidence="8">
    <location>
        <begin position="6"/>
        <end position="23"/>
    </location>
</feature>
<feature type="transmembrane region" description="Helical" evidence="8">
    <location>
        <begin position="173"/>
        <end position="195"/>
    </location>
</feature>
<sequence>MTVVLVIFLLTYTVIAVGYIPGFRIDRTGAALLGAIAMIVIGGMTPDQAWDAADFGTLALLFGLMVVSGAFYVAGFYHWVAVKIGRLEVRPEILLAAMIGVSTLLSSLLTNDVVVVAMTPLLIEIALGRRLNPIPFLLAFAFASNAGSAGSMIGSPQNIIIAGQMQVSFTQFLLAGAVPALLSMPVIWGAIVLLYRGRWSTGAAPQGAPAEVEEVTINRLEIVKASVVLAAVLASFLFAPWPYPVVALTAAGVLLLNRRAIGVSSSDLLSRVDGSLLLLVFSLYVINGAFSMTDYPEMVLHWLAGHGFDLHDPHVMLVVISLLSDLADNNSAVLLLTPYADTSQPLVTTAALALGAGFSSNVVNFGSLAGIIVVEGAARQDVKISFMEFFRAGVIVGVVCLLIAAGWIAVLQGTAP</sequence>
<keyword evidence="11" id="KW-1185">Reference proteome</keyword>
<gene>
    <name evidence="10" type="ORF">KK137_12270</name>
</gene>
<keyword evidence="7 8" id="KW-0472">Membrane</keyword>
<dbReference type="InterPro" id="IPR004680">
    <property type="entry name" value="Cit_transptr-like_dom"/>
</dbReference>
<dbReference type="InterPro" id="IPR000802">
    <property type="entry name" value="Arsenical_pump_ArsB"/>
</dbReference>
<feature type="transmembrane region" description="Helical" evidence="8">
    <location>
        <begin position="30"/>
        <end position="46"/>
    </location>
</feature>